<sequence length="230" mass="26341">MLELERQVPGFGVISQLSFVYPDDSTTLPINGDVSLQYALNVTRVSGLWLLDLTAELEESSNDEGKTRTATEEHDSTNARKTHNYPYRRHRLPTFTSDEYDTLSRGGAGLVSTTPNKRHISLGRFISHIRVDNQSDDIKERPFMHLLTIPADGAVEVVHDFSISRIFRHEQRLTKDDVVGESWKAYLNDGFIGATWWRWGDLEGDLKEKHLHIWHEGCRNRLPEPDVDDT</sequence>
<dbReference type="EMBL" id="JAUJDW010000020">
    <property type="protein sequence ID" value="KAK0654624.1"/>
    <property type="molecule type" value="Genomic_DNA"/>
</dbReference>
<dbReference type="AlphaFoldDB" id="A0AA39YLL2"/>
<comment type="caution">
    <text evidence="1">The sequence shown here is derived from an EMBL/GenBank/DDBJ whole genome shotgun (WGS) entry which is preliminary data.</text>
</comment>
<protein>
    <submittedName>
        <fullName evidence="1">Uncharacterized protein</fullName>
    </submittedName>
</protein>
<gene>
    <name evidence="1" type="ORF">DIS24_g5133</name>
</gene>
<evidence type="ECO:0000313" key="2">
    <source>
        <dbReference type="Proteomes" id="UP001175001"/>
    </source>
</evidence>
<organism evidence="1 2">
    <name type="scientific">Lasiodiplodia hormozganensis</name>
    <dbReference type="NCBI Taxonomy" id="869390"/>
    <lineage>
        <taxon>Eukaryota</taxon>
        <taxon>Fungi</taxon>
        <taxon>Dikarya</taxon>
        <taxon>Ascomycota</taxon>
        <taxon>Pezizomycotina</taxon>
        <taxon>Dothideomycetes</taxon>
        <taxon>Dothideomycetes incertae sedis</taxon>
        <taxon>Botryosphaeriales</taxon>
        <taxon>Botryosphaeriaceae</taxon>
        <taxon>Lasiodiplodia</taxon>
    </lineage>
</organism>
<dbReference type="Proteomes" id="UP001175001">
    <property type="component" value="Unassembled WGS sequence"/>
</dbReference>
<proteinExistence type="predicted"/>
<reference evidence="1" key="1">
    <citation type="submission" date="2023-06" db="EMBL/GenBank/DDBJ databases">
        <title>Multi-omics analyses reveal the molecular pathogenesis toolkit of Lasiodiplodia hormozganensis, a cross-kingdom pathogen.</title>
        <authorList>
            <person name="Felix C."/>
            <person name="Meneses R."/>
            <person name="Goncalves M.F.M."/>
            <person name="Tilleman L."/>
            <person name="Duarte A.S."/>
            <person name="Jorrin-Novo J.V."/>
            <person name="Van De Peer Y."/>
            <person name="Deforce D."/>
            <person name="Van Nieuwerburgh F."/>
            <person name="Esteves A.C."/>
            <person name="Alves A."/>
        </authorList>
    </citation>
    <scope>NUCLEOTIDE SEQUENCE</scope>
    <source>
        <strain evidence="1">CBS 339.90</strain>
    </source>
</reference>
<evidence type="ECO:0000313" key="1">
    <source>
        <dbReference type="EMBL" id="KAK0654624.1"/>
    </source>
</evidence>
<accession>A0AA39YLL2</accession>
<name>A0AA39YLL2_9PEZI</name>
<keyword evidence="2" id="KW-1185">Reference proteome</keyword>